<evidence type="ECO:0000256" key="4">
    <source>
        <dbReference type="ARBA" id="ARBA00016140"/>
    </source>
</evidence>
<dbReference type="SMART" id="SM00529">
    <property type="entry name" value="HTH_DTXR"/>
    <property type="match status" value="1"/>
</dbReference>
<evidence type="ECO:0000256" key="5">
    <source>
        <dbReference type="ARBA" id="ARBA00022490"/>
    </source>
</evidence>
<evidence type="ECO:0000256" key="9">
    <source>
        <dbReference type="ARBA" id="ARBA00023159"/>
    </source>
</evidence>
<evidence type="ECO:0000313" key="16">
    <source>
        <dbReference type="EMBL" id="PZP03009.1"/>
    </source>
</evidence>
<dbReference type="InterPro" id="IPR036388">
    <property type="entry name" value="WH-like_DNA-bd_sf"/>
</dbReference>
<dbReference type="GO" id="GO:0005737">
    <property type="term" value="C:cytoplasm"/>
    <property type="evidence" value="ECO:0007669"/>
    <property type="project" value="UniProtKB-SubCell"/>
</dbReference>
<dbReference type="InterPro" id="IPR008988">
    <property type="entry name" value="Transcriptional_repressor_C"/>
</dbReference>
<dbReference type="InterPro" id="IPR001367">
    <property type="entry name" value="Fe_dep_repressor"/>
</dbReference>
<dbReference type="InterPro" id="IPR007167">
    <property type="entry name" value="Fe-transptr_FeoA-like"/>
</dbReference>
<dbReference type="InterPro" id="IPR036421">
    <property type="entry name" value="Fe_dep_repressor_sf"/>
</dbReference>
<evidence type="ECO:0000256" key="13">
    <source>
        <dbReference type="ARBA" id="ARBA00032618"/>
    </source>
</evidence>
<feature type="domain" description="HTH dtxR-type" evidence="15">
    <location>
        <begin position="1"/>
        <end position="68"/>
    </location>
</feature>
<evidence type="ECO:0000256" key="12">
    <source>
        <dbReference type="ARBA" id="ARBA00032593"/>
    </source>
</evidence>
<protein>
    <recommendedName>
        <fullName evidence="4">Diphtheria toxin repressor</fullName>
    </recommendedName>
    <alternativeName>
        <fullName evidence="13">Iron-dependent diphtheria tox regulatory element</fullName>
    </alternativeName>
    <alternativeName>
        <fullName evidence="12">Manganese transport regulator</fullName>
    </alternativeName>
    <alternativeName>
        <fullName evidence="14">Tox regulatory factor</fullName>
    </alternativeName>
</protein>
<evidence type="ECO:0000256" key="7">
    <source>
        <dbReference type="ARBA" id="ARBA00023015"/>
    </source>
</evidence>
<dbReference type="PANTHER" id="PTHR33238">
    <property type="entry name" value="IRON (METAL) DEPENDENT REPRESSOR, DTXR FAMILY"/>
    <property type="match status" value="1"/>
</dbReference>
<dbReference type="InterPro" id="IPR022689">
    <property type="entry name" value="Iron_dep_repressor"/>
</dbReference>
<keyword evidence="9" id="KW-0010">Activator</keyword>
<comment type="subcellular location">
    <subcellularLocation>
        <location evidence="1">Cytoplasm</location>
    </subcellularLocation>
</comment>
<evidence type="ECO:0000256" key="3">
    <source>
        <dbReference type="ARBA" id="ARBA00011738"/>
    </source>
</evidence>
<evidence type="ECO:0000256" key="2">
    <source>
        <dbReference type="ARBA" id="ARBA00007871"/>
    </source>
</evidence>
<keyword evidence="6" id="KW-0678">Repressor</keyword>
<keyword evidence="7" id="KW-0805">Transcription regulation</keyword>
<dbReference type="GO" id="GO:0046914">
    <property type="term" value="F:transition metal ion binding"/>
    <property type="evidence" value="ECO:0007669"/>
    <property type="project" value="InterPro"/>
</dbReference>
<dbReference type="SUPFAM" id="SSF46785">
    <property type="entry name" value="Winged helix' DNA-binding domain"/>
    <property type="match status" value="1"/>
</dbReference>
<keyword evidence="5" id="KW-0963">Cytoplasm</keyword>
<keyword evidence="10" id="KW-0804">Transcription</keyword>
<dbReference type="AlphaFoldDB" id="A0A2W5DAB1"/>
<dbReference type="Pfam" id="PF04023">
    <property type="entry name" value="FeoA"/>
    <property type="match status" value="1"/>
</dbReference>
<comment type="similarity">
    <text evidence="2">Belongs to the DtxR/MntR family.</text>
</comment>
<dbReference type="Pfam" id="PF02742">
    <property type="entry name" value="Fe_dep_repr_C"/>
    <property type="match status" value="1"/>
</dbReference>
<accession>A0A2W5DAB1</accession>
<dbReference type="GO" id="GO:0045892">
    <property type="term" value="P:negative regulation of DNA-templated transcription"/>
    <property type="evidence" value="ECO:0007669"/>
    <property type="project" value="TreeGrafter"/>
</dbReference>
<reference evidence="16 17" key="1">
    <citation type="submission" date="2017-11" db="EMBL/GenBank/DDBJ databases">
        <title>Infants hospitalized years apart are colonized by the same room-sourced microbial strains.</title>
        <authorList>
            <person name="Brooks B."/>
            <person name="Olm M.R."/>
            <person name="Firek B.A."/>
            <person name="Baker R."/>
            <person name="Thomas B.C."/>
            <person name="Morowitz M.J."/>
            <person name="Banfield J.F."/>
        </authorList>
    </citation>
    <scope>NUCLEOTIDE SEQUENCE [LARGE SCALE GENOMIC DNA]</scope>
    <source>
        <strain evidence="16">S2_012_000_R3_87</strain>
    </source>
</reference>
<dbReference type="InterPro" id="IPR022687">
    <property type="entry name" value="HTH_DTXR"/>
</dbReference>
<evidence type="ECO:0000256" key="1">
    <source>
        <dbReference type="ARBA" id="ARBA00004496"/>
    </source>
</evidence>
<evidence type="ECO:0000256" key="8">
    <source>
        <dbReference type="ARBA" id="ARBA00023125"/>
    </source>
</evidence>
<dbReference type="InterPro" id="IPR036390">
    <property type="entry name" value="WH_DNA-bd_sf"/>
</dbReference>
<dbReference type="GO" id="GO:0046983">
    <property type="term" value="F:protein dimerization activity"/>
    <property type="evidence" value="ECO:0007669"/>
    <property type="project" value="InterPro"/>
</dbReference>
<dbReference type="EMBL" id="QFNY01000021">
    <property type="protein sequence ID" value="PZP03009.1"/>
    <property type="molecule type" value="Genomic_DNA"/>
</dbReference>
<dbReference type="SUPFAM" id="SSF47979">
    <property type="entry name" value="Iron-dependent repressor protein, dimerization domain"/>
    <property type="match status" value="1"/>
</dbReference>
<dbReference type="SMART" id="SM00899">
    <property type="entry name" value="FeoA"/>
    <property type="match status" value="1"/>
</dbReference>
<dbReference type="PROSITE" id="PS50944">
    <property type="entry name" value="HTH_DTXR"/>
    <property type="match status" value="1"/>
</dbReference>
<gene>
    <name evidence="16" type="ORF">DI609_01690</name>
</gene>
<dbReference type="Proteomes" id="UP000249451">
    <property type="component" value="Unassembled WGS sequence"/>
</dbReference>
<evidence type="ECO:0000313" key="17">
    <source>
        <dbReference type="Proteomes" id="UP000249451"/>
    </source>
</evidence>
<dbReference type="Gene3D" id="1.10.60.10">
    <property type="entry name" value="Iron dependent repressor, metal binding and dimerisation domain"/>
    <property type="match status" value="1"/>
</dbReference>
<comment type="caution">
    <text evidence="16">The sequence shown here is derived from an EMBL/GenBank/DDBJ whole genome shotgun (WGS) entry which is preliminary data.</text>
</comment>
<comment type="subunit">
    <text evidence="3">Homodimer.</text>
</comment>
<evidence type="ECO:0000256" key="6">
    <source>
        <dbReference type="ARBA" id="ARBA00022491"/>
    </source>
</evidence>
<proteinExistence type="inferred from homology"/>
<dbReference type="Pfam" id="PF01325">
    <property type="entry name" value="Fe_dep_repress"/>
    <property type="match status" value="1"/>
</dbReference>
<keyword evidence="11" id="KW-0464">Manganese</keyword>
<evidence type="ECO:0000256" key="14">
    <source>
        <dbReference type="ARBA" id="ARBA00033329"/>
    </source>
</evidence>
<dbReference type="GO" id="GO:0003677">
    <property type="term" value="F:DNA binding"/>
    <property type="evidence" value="ECO:0007669"/>
    <property type="project" value="UniProtKB-KW"/>
</dbReference>
<evidence type="ECO:0000259" key="15">
    <source>
        <dbReference type="PROSITE" id="PS50944"/>
    </source>
</evidence>
<name>A0A2W5DAB1_9CORY</name>
<sequence length="227" mass="24845">MRLSDLPFRSQDYLKAIFDVQEWSGTGVGLTQLAAKVGQQNSTASEAVKRLAAQGLVNHRPYAPITLTDLGHELAIQMVRRHRLIETYLCRELGYSLDEVHDEAEELEHAVSEKFLARIDELMGYPDRDPHGDPIPNAAGQLPETESFPLTEAAVGDVLCVERVSDSDPDLLRHLESSGVTPGVHIRVDPRPFEALAEFSIVSGTRSGSVVSLPAAQLSAVRCIRPA</sequence>
<dbReference type="Gene3D" id="1.10.10.10">
    <property type="entry name" value="Winged helix-like DNA-binding domain superfamily/Winged helix DNA-binding domain"/>
    <property type="match status" value="1"/>
</dbReference>
<dbReference type="SUPFAM" id="SSF50037">
    <property type="entry name" value="C-terminal domain of transcriptional repressors"/>
    <property type="match status" value="1"/>
</dbReference>
<dbReference type="InterPro" id="IPR050536">
    <property type="entry name" value="DtxR_MntR_Metal-Reg"/>
</dbReference>
<dbReference type="FunFam" id="1.10.60.10:FF:000004">
    <property type="entry name" value="DtxR family transcriptional regulator"/>
    <property type="match status" value="1"/>
</dbReference>
<dbReference type="PANTHER" id="PTHR33238:SF11">
    <property type="entry name" value="TRANSCRIPTIONAL REGULATOR MNTR"/>
    <property type="match status" value="1"/>
</dbReference>
<evidence type="ECO:0000256" key="10">
    <source>
        <dbReference type="ARBA" id="ARBA00023163"/>
    </source>
</evidence>
<dbReference type="GO" id="GO:0003700">
    <property type="term" value="F:DNA-binding transcription factor activity"/>
    <property type="evidence" value="ECO:0007669"/>
    <property type="project" value="InterPro"/>
</dbReference>
<evidence type="ECO:0000256" key="11">
    <source>
        <dbReference type="ARBA" id="ARBA00023211"/>
    </source>
</evidence>
<organism evidence="16 17">
    <name type="scientific">Corynebacterium urealyticum</name>
    <dbReference type="NCBI Taxonomy" id="43771"/>
    <lineage>
        <taxon>Bacteria</taxon>
        <taxon>Bacillati</taxon>
        <taxon>Actinomycetota</taxon>
        <taxon>Actinomycetes</taxon>
        <taxon>Mycobacteriales</taxon>
        <taxon>Corynebacteriaceae</taxon>
        <taxon>Corynebacterium</taxon>
    </lineage>
</organism>
<keyword evidence="8" id="KW-0238">DNA-binding</keyword>